<evidence type="ECO:0000256" key="4">
    <source>
        <dbReference type="ARBA" id="ARBA00022917"/>
    </source>
</evidence>
<evidence type="ECO:0000313" key="10">
    <source>
        <dbReference type="WBParaSite" id="HCON_00150540-00001"/>
    </source>
</evidence>
<dbReference type="CDD" id="cd03702">
    <property type="entry name" value="IF2_mtIF2_II"/>
    <property type="match status" value="1"/>
</dbReference>
<dbReference type="CDD" id="cd01887">
    <property type="entry name" value="IF2_eIF5B"/>
    <property type="match status" value="1"/>
</dbReference>
<dbReference type="WBParaSite" id="HCON_00150540-00001">
    <property type="protein sequence ID" value="HCON_00150540-00001"/>
    <property type="gene ID" value="HCON_00150540"/>
</dbReference>
<evidence type="ECO:0000259" key="8">
    <source>
        <dbReference type="PROSITE" id="PS51722"/>
    </source>
</evidence>
<sequence length="715" mass="79366">MLTFSRRVNICFLRQASSLLLVKPDRRCSPPHIEASTSGDASPLILPKRFYATKGKRGKRKFVEPVVVKHIKSTKEVVDLYSDMTARELAEVLNVDLDVVAESLIDMDKQNLDLVGEDKPIDKEYLIKTAALFDCKPRFVARPRKNNAESDDVLPQPPPDPSECISRPPVVTIMGHVDHGKTTLLDALRNSHIVAGEFGGITQHIGAFSVDLKGVGRRVTFLDTPGHAAFAAMRARGAKGADIVVLVVAADDGVKEQTVQSIKFAQSAGAPIVVAINKCDKPTADPMRAKRSLMEHHVVVEELGGDVQCVEISALHAKNLPALQEALLIQSDLMGLKSTPKGLAEGVVIESSVVHGIGKVCTVVVTRGTLRKNAILVAGGAWSRVRTMTDENGRNLQEAGPSTPVRVSGWKEDIPMPGELILEVESMDRAQRAVKYRADKEMAEKAEKDWEAIEERRREEREKYLANRQKLLDKGYRYGSTLRQVVHKEKRLEKPKDDGFPRLHLLLRADVEGTLEAILNVIDTYGSEKCKFQLVDFGIGPPTVADLEMAKEAGALIYLFNVQPPTAIRTQAEQDGIRIEQFNVIYRLVEALKDELSRTLPKLTELELVGEGHVLKEFLISDRNRKKQPIAGVLVDWGNFQRDCIFKFLRAGKPFYEGEVESMKHQTEMVSTATTNTEVGLALGDKSVRFKEDDSVEVYIKKEVPQTIDWNPPGF</sequence>
<dbReference type="InterPro" id="IPR015760">
    <property type="entry name" value="TIF_IF2"/>
</dbReference>
<evidence type="ECO:0000313" key="9">
    <source>
        <dbReference type="Proteomes" id="UP000025227"/>
    </source>
</evidence>
<protein>
    <submittedName>
        <fullName evidence="10">Protein synthesis factor and Translation elongation factor EFTu EF1A domain containing protein</fullName>
    </submittedName>
</protein>
<reference evidence="10" key="1">
    <citation type="submission" date="2020-12" db="UniProtKB">
        <authorList>
            <consortium name="WormBaseParasite"/>
        </authorList>
    </citation>
    <scope>IDENTIFICATION</scope>
    <source>
        <strain evidence="10">MHco3</strain>
    </source>
</reference>
<dbReference type="FunFam" id="3.40.50.10050:FF:000001">
    <property type="entry name" value="Translation initiation factor IF-2"/>
    <property type="match status" value="1"/>
</dbReference>
<dbReference type="OMA" id="TIVCYQI"/>
<dbReference type="GO" id="GO:0005525">
    <property type="term" value="F:GTP binding"/>
    <property type="evidence" value="ECO:0007669"/>
    <property type="project" value="UniProtKB-KW"/>
</dbReference>
<dbReference type="Pfam" id="PF11987">
    <property type="entry name" value="IF-2"/>
    <property type="match status" value="1"/>
</dbReference>
<evidence type="ECO:0000256" key="2">
    <source>
        <dbReference type="ARBA" id="ARBA00022540"/>
    </source>
</evidence>
<dbReference type="GO" id="GO:0005737">
    <property type="term" value="C:cytoplasm"/>
    <property type="evidence" value="ECO:0007669"/>
    <property type="project" value="TreeGrafter"/>
</dbReference>
<keyword evidence="2" id="KW-0396">Initiation factor</keyword>
<dbReference type="FunFam" id="3.40.50.300:FF:000019">
    <property type="entry name" value="Translation initiation factor IF-2"/>
    <property type="match status" value="1"/>
</dbReference>
<dbReference type="Pfam" id="PF00009">
    <property type="entry name" value="GTP_EFTU"/>
    <property type="match status" value="1"/>
</dbReference>
<evidence type="ECO:0000256" key="1">
    <source>
        <dbReference type="ARBA" id="ARBA00007733"/>
    </source>
</evidence>
<dbReference type="PANTHER" id="PTHR43381">
    <property type="entry name" value="TRANSLATION INITIATION FACTOR IF-2-RELATED"/>
    <property type="match status" value="1"/>
</dbReference>
<dbReference type="InterPro" id="IPR053905">
    <property type="entry name" value="EF-G-like_DII"/>
</dbReference>
<dbReference type="GO" id="GO:0003924">
    <property type="term" value="F:GTPase activity"/>
    <property type="evidence" value="ECO:0007669"/>
    <property type="project" value="InterPro"/>
</dbReference>
<dbReference type="Gene3D" id="3.40.50.300">
    <property type="entry name" value="P-loop containing nucleotide triphosphate hydrolases"/>
    <property type="match status" value="1"/>
</dbReference>
<accession>A0A7I4YX63</accession>
<dbReference type="InterPro" id="IPR009000">
    <property type="entry name" value="Transl_B-barrel_sf"/>
</dbReference>
<dbReference type="NCBIfam" id="TIGR00231">
    <property type="entry name" value="small_GTP"/>
    <property type="match status" value="1"/>
</dbReference>
<dbReference type="InterPro" id="IPR000795">
    <property type="entry name" value="T_Tr_GTP-bd_dom"/>
</dbReference>
<dbReference type="InterPro" id="IPR036925">
    <property type="entry name" value="TIF_IF2_dom3_sf"/>
</dbReference>
<dbReference type="InterPro" id="IPR005225">
    <property type="entry name" value="Small_GTP-bd"/>
</dbReference>
<organism evidence="9 10">
    <name type="scientific">Haemonchus contortus</name>
    <name type="common">Barber pole worm</name>
    <dbReference type="NCBI Taxonomy" id="6289"/>
    <lineage>
        <taxon>Eukaryota</taxon>
        <taxon>Metazoa</taxon>
        <taxon>Ecdysozoa</taxon>
        <taxon>Nematoda</taxon>
        <taxon>Chromadorea</taxon>
        <taxon>Rhabditida</taxon>
        <taxon>Rhabditina</taxon>
        <taxon>Rhabditomorpha</taxon>
        <taxon>Strongyloidea</taxon>
        <taxon>Trichostrongylidae</taxon>
        <taxon>Haemonchus</taxon>
    </lineage>
</organism>
<dbReference type="AlphaFoldDB" id="A0A7I4YX63"/>
<keyword evidence="9" id="KW-1185">Reference proteome</keyword>
<dbReference type="InterPro" id="IPR044145">
    <property type="entry name" value="IF2_II"/>
</dbReference>
<keyword evidence="5" id="KW-0342">GTP-binding</keyword>
<dbReference type="SUPFAM" id="SSF52156">
    <property type="entry name" value="Initiation factor IF2/eIF5b, domain 3"/>
    <property type="match status" value="1"/>
</dbReference>
<dbReference type="FunFam" id="2.40.30.10:FF:000007">
    <property type="entry name" value="Translation initiation factor IF-2"/>
    <property type="match status" value="1"/>
</dbReference>
<evidence type="ECO:0000256" key="5">
    <source>
        <dbReference type="ARBA" id="ARBA00023134"/>
    </source>
</evidence>
<dbReference type="PROSITE" id="PS51722">
    <property type="entry name" value="G_TR_2"/>
    <property type="match status" value="1"/>
</dbReference>
<dbReference type="InterPro" id="IPR023115">
    <property type="entry name" value="TIF_IF2_dom3"/>
</dbReference>
<evidence type="ECO:0000256" key="7">
    <source>
        <dbReference type="SAM" id="MobiDB-lite"/>
    </source>
</evidence>
<proteinExistence type="inferred from homology"/>
<dbReference type="SUPFAM" id="SSF50447">
    <property type="entry name" value="Translation proteins"/>
    <property type="match status" value="2"/>
</dbReference>
<dbReference type="Pfam" id="PF22042">
    <property type="entry name" value="EF-G_D2"/>
    <property type="match status" value="1"/>
</dbReference>
<comment type="similarity">
    <text evidence="1">Belongs to the TRAFAC class translation factor GTPase superfamily. Classic translation factor GTPase family. IF-2 subfamily.</text>
</comment>
<evidence type="ECO:0000256" key="6">
    <source>
        <dbReference type="ARBA" id="ARBA00025162"/>
    </source>
</evidence>
<dbReference type="OrthoDB" id="361630at2759"/>
<keyword evidence="3" id="KW-0547">Nucleotide-binding</keyword>
<dbReference type="Proteomes" id="UP000025227">
    <property type="component" value="Unplaced"/>
</dbReference>
<name>A0A7I4YX63_HAECO</name>
<dbReference type="Gene3D" id="2.40.30.10">
    <property type="entry name" value="Translation factors"/>
    <property type="match status" value="2"/>
</dbReference>
<comment type="function">
    <text evidence="6">One of the essential components for the initiation of protein synthesis. Protects formylmethionyl-tRNA from spontaneous hydrolysis and promotes its binding to the 30S ribosomal subunits. Also involved in the hydrolysis of GTP during the formation of the 70S ribosomal complex.</text>
</comment>
<feature type="region of interest" description="Disordered" evidence="7">
    <location>
        <begin position="144"/>
        <end position="163"/>
    </location>
</feature>
<feature type="domain" description="Tr-type G" evidence="8">
    <location>
        <begin position="166"/>
        <end position="341"/>
    </location>
</feature>
<dbReference type="GO" id="GO:0003743">
    <property type="term" value="F:translation initiation factor activity"/>
    <property type="evidence" value="ECO:0007669"/>
    <property type="project" value="UniProtKB-KW"/>
</dbReference>
<evidence type="ECO:0000256" key="3">
    <source>
        <dbReference type="ARBA" id="ARBA00022741"/>
    </source>
</evidence>
<dbReference type="PANTHER" id="PTHR43381:SF20">
    <property type="entry name" value="TRANSLATION INITIATION FACTOR IF-2, MITOCHONDRIAL"/>
    <property type="match status" value="1"/>
</dbReference>
<keyword evidence="4" id="KW-0648">Protein biosynthesis</keyword>
<dbReference type="SUPFAM" id="SSF52540">
    <property type="entry name" value="P-loop containing nucleoside triphosphate hydrolases"/>
    <property type="match status" value="1"/>
</dbReference>
<dbReference type="Gene3D" id="3.40.50.10050">
    <property type="entry name" value="Translation initiation factor IF- 2, domain 3"/>
    <property type="match status" value="1"/>
</dbReference>
<dbReference type="InterPro" id="IPR027417">
    <property type="entry name" value="P-loop_NTPase"/>
</dbReference>